<dbReference type="EMBL" id="ADMG01000015">
    <property type="protein sequence ID" value="EKB31959.1"/>
    <property type="molecule type" value="Genomic_DNA"/>
</dbReference>
<accession>K1KJK6</accession>
<keyword evidence="1" id="KW-0813">Transport</keyword>
<dbReference type="GO" id="GO:0005524">
    <property type="term" value="F:ATP binding"/>
    <property type="evidence" value="ECO:0007669"/>
    <property type="project" value="InterPro"/>
</dbReference>
<dbReference type="Gene3D" id="3.40.50.300">
    <property type="entry name" value="P-loop containing nucleotide triphosphate hydrolases"/>
    <property type="match status" value="1"/>
</dbReference>
<dbReference type="Pfam" id="PF00005">
    <property type="entry name" value="ABC_tran"/>
    <property type="match status" value="1"/>
</dbReference>
<dbReference type="Proteomes" id="UP000005835">
    <property type="component" value="Unassembled WGS sequence"/>
</dbReference>
<protein>
    <recommendedName>
        <fullName evidence="2">ABC transporter domain-containing protein</fullName>
    </recommendedName>
</protein>
<comment type="caution">
    <text evidence="3">The sequence shown here is derived from an EMBL/GenBank/DDBJ whole genome shotgun (WGS) entry which is preliminary data.</text>
</comment>
<feature type="domain" description="ABC transporter" evidence="2">
    <location>
        <begin position="15"/>
        <end position="225"/>
    </location>
</feature>
<dbReference type="HOGENOM" id="CLU_000604_1_2_4"/>
<dbReference type="PROSITE" id="PS50893">
    <property type="entry name" value="ABC_TRANSPORTER_2"/>
    <property type="match status" value="1"/>
</dbReference>
<evidence type="ECO:0000256" key="1">
    <source>
        <dbReference type="ARBA" id="ARBA00022448"/>
    </source>
</evidence>
<sequence length="225" mass="24095">MADTVIKHPQAMLQLRLSNFSVAYQGIPAVVNLSLTLTAATVNLVTGVIGAGKTTLLKALSGMIGHTGSIELTEGARRFGADGAGALLQPLSRSLISPYMTVTQFLQIGLMQNTWQLPPDAGERVTDALARCRLEPLAHSPISVLTPEQYRLAEVAQLFVQQPRVILLDEPSRCLSAESATSVLTCISKWVRDTRNIAVVAAEGVIPAANVDRILTLERGKLMNA</sequence>
<evidence type="ECO:0000313" key="4">
    <source>
        <dbReference type="Proteomes" id="UP000005835"/>
    </source>
</evidence>
<reference evidence="3 4" key="1">
    <citation type="submission" date="2012-05" db="EMBL/GenBank/DDBJ databases">
        <title>The Genome Sequence of Sutterella wadsworthensis 2_1_59BFAA.</title>
        <authorList>
            <consortium name="The Broad Institute Genome Sequencing Platform"/>
            <person name="Earl A."/>
            <person name="Ward D."/>
            <person name="Feldgarden M."/>
            <person name="Gevers D."/>
            <person name="Daigneault M."/>
            <person name="Strauss J."/>
            <person name="Allen-Vercoe E."/>
            <person name="Walker B."/>
            <person name="Young S.K."/>
            <person name="Zeng Q."/>
            <person name="Gargeya S."/>
            <person name="Fitzgerald M."/>
            <person name="Haas B."/>
            <person name="Abouelleil A."/>
            <person name="Alvarado L."/>
            <person name="Arachchi H.M."/>
            <person name="Berlin A.M."/>
            <person name="Chapman S.B."/>
            <person name="Goldberg J."/>
            <person name="Griggs A."/>
            <person name="Gujja S."/>
            <person name="Hansen M."/>
            <person name="Howarth C."/>
            <person name="Imamovic A."/>
            <person name="Larimer J."/>
            <person name="McCowen C."/>
            <person name="Montmayeur A."/>
            <person name="Murphy C."/>
            <person name="Neiman D."/>
            <person name="Pearson M."/>
            <person name="Priest M."/>
            <person name="Roberts A."/>
            <person name="Saif S."/>
            <person name="Shea T."/>
            <person name="Sisk P."/>
            <person name="Sykes S."/>
            <person name="Wortman J."/>
            <person name="Nusbaum C."/>
            <person name="Birren B."/>
        </authorList>
    </citation>
    <scope>NUCLEOTIDE SEQUENCE [LARGE SCALE GENOMIC DNA]</scope>
    <source>
        <strain evidence="3 4">2_1_59BFAA</strain>
    </source>
</reference>
<dbReference type="STRING" id="742823.HMPREF9465_00414"/>
<dbReference type="PATRIC" id="fig|742823.3.peg.410"/>
<keyword evidence="4" id="KW-1185">Reference proteome</keyword>
<dbReference type="eggNOG" id="COG1120">
    <property type="taxonomic scope" value="Bacteria"/>
</dbReference>
<dbReference type="AlphaFoldDB" id="K1KJK6"/>
<proteinExistence type="predicted"/>
<dbReference type="PANTHER" id="PTHR42734">
    <property type="entry name" value="METAL TRANSPORT SYSTEM ATP-BINDING PROTEIN TM_0124-RELATED"/>
    <property type="match status" value="1"/>
</dbReference>
<evidence type="ECO:0000313" key="3">
    <source>
        <dbReference type="EMBL" id="EKB31959.1"/>
    </source>
</evidence>
<gene>
    <name evidence="3" type="ORF">HMPREF9465_00414</name>
</gene>
<dbReference type="RefSeq" id="WP_005433657.1">
    <property type="nucleotide sequence ID" value="NZ_JH815514.1"/>
</dbReference>
<dbReference type="InterPro" id="IPR050153">
    <property type="entry name" value="Metal_Ion_Import_ABC"/>
</dbReference>
<evidence type="ECO:0000259" key="2">
    <source>
        <dbReference type="PROSITE" id="PS50893"/>
    </source>
</evidence>
<name>K1KJK6_9BURK</name>
<organism evidence="3 4">
    <name type="scientific">Sutterella wadsworthensis 2_1_59BFAA</name>
    <dbReference type="NCBI Taxonomy" id="742823"/>
    <lineage>
        <taxon>Bacteria</taxon>
        <taxon>Pseudomonadati</taxon>
        <taxon>Pseudomonadota</taxon>
        <taxon>Betaproteobacteria</taxon>
        <taxon>Burkholderiales</taxon>
        <taxon>Sutterellaceae</taxon>
        <taxon>Sutterella</taxon>
    </lineage>
</organism>
<dbReference type="InterPro" id="IPR003439">
    <property type="entry name" value="ABC_transporter-like_ATP-bd"/>
</dbReference>
<dbReference type="GO" id="GO:0016887">
    <property type="term" value="F:ATP hydrolysis activity"/>
    <property type="evidence" value="ECO:0007669"/>
    <property type="project" value="InterPro"/>
</dbReference>
<dbReference type="OrthoDB" id="9776369at2"/>
<dbReference type="InterPro" id="IPR027417">
    <property type="entry name" value="P-loop_NTPase"/>
</dbReference>
<dbReference type="SUPFAM" id="SSF52540">
    <property type="entry name" value="P-loop containing nucleoside triphosphate hydrolases"/>
    <property type="match status" value="1"/>
</dbReference>